<gene>
    <name evidence="5" type="ORF">KUI_1288</name>
</gene>
<dbReference type="InterPro" id="IPR000322">
    <property type="entry name" value="Glyco_hydro_31_TIM"/>
</dbReference>
<dbReference type="GO" id="GO:0016787">
    <property type="term" value="F:hydrolase activity"/>
    <property type="evidence" value="ECO:0007669"/>
    <property type="project" value="UniProtKB-KW"/>
</dbReference>
<evidence type="ECO:0000259" key="3">
    <source>
        <dbReference type="Pfam" id="PF01055"/>
    </source>
</evidence>
<dbReference type="PANTHER" id="PTHR43863">
    <property type="entry name" value="HYDROLASE, PUTATIVE (AFU_ORTHOLOGUE AFUA_1G03140)-RELATED"/>
    <property type="match status" value="1"/>
</dbReference>
<evidence type="ECO:0000313" key="5">
    <source>
        <dbReference type="EMBL" id="AFN36340.1"/>
    </source>
</evidence>
<feature type="domain" description="Glycoside hydrolase family 31 TIM barrel" evidence="3">
    <location>
        <begin position="220"/>
        <end position="516"/>
    </location>
</feature>
<dbReference type="InterPro" id="IPR017853">
    <property type="entry name" value="GH"/>
</dbReference>
<evidence type="ECO:0000259" key="4">
    <source>
        <dbReference type="Pfam" id="PF21365"/>
    </source>
</evidence>
<dbReference type="Gene3D" id="2.60.40.1180">
    <property type="entry name" value="Golgi alpha-mannosidase II"/>
    <property type="match status" value="1"/>
</dbReference>
<dbReference type="Pfam" id="PF01055">
    <property type="entry name" value="Glyco_hydro_31_2nd"/>
    <property type="match status" value="1"/>
</dbReference>
<keyword evidence="6" id="KW-1185">Reference proteome</keyword>
<dbReference type="PANTHER" id="PTHR43863:SF2">
    <property type="entry name" value="MALTASE-GLUCOAMYLASE"/>
    <property type="match status" value="1"/>
</dbReference>
<feature type="domain" description="Glycosyl hydrolase family 31 C-terminal" evidence="4">
    <location>
        <begin position="527"/>
        <end position="613"/>
    </location>
</feature>
<dbReference type="InterPro" id="IPR013780">
    <property type="entry name" value="Glyco_hydro_b"/>
</dbReference>
<dbReference type="EMBL" id="CP003264">
    <property type="protein sequence ID" value="AFN36340.1"/>
    <property type="molecule type" value="Genomic_DNA"/>
</dbReference>
<name>A0ABM5NBL3_9BURK</name>
<dbReference type="SUPFAM" id="SSF74650">
    <property type="entry name" value="Galactose mutarotase-like"/>
    <property type="match status" value="1"/>
</dbReference>
<dbReference type="Gene3D" id="3.20.20.80">
    <property type="entry name" value="Glycosidases"/>
    <property type="match status" value="1"/>
</dbReference>
<keyword evidence="2" id="KW-0326">Glycosidase</keyword>
<dbReference type="InterPro" id="IPR011013">
    <property type="entry name" value="Gal_mutarotase_sf_dom"/>
</dbReference>
<protein>
    <submittedName>
        <fullName evidence="5">Glycoside hydrolase</fullName>
    </submittedName>
</protein>
<evidence type="ECO:0000313" key="6">
    <source>
        <dbReference type="Proteomes" id="UP000003121"/>
    </source>
</evidence>
<dbReference type="Pfam" id="PF21365">
    <property type="entry name" value="Glyco_hydro_31_3rd"/>
    <property type="match status" value="1"/>
</dbReference>
<evidence type="ECO:0000256" key="1">
    <source>
        <dbReference type="ARBA" id="ARBA00007806"/>
    </source>
</evidence>
<evidence type="ECO:0000256" key="2">
    <source>
        <dbReference type="RuleBase" id="RU361185"/>
    </source>
</evidence>
<dbReference type="SUPFAM" id="SSF51445">
    <property type="entry name" value="(Trans)glycosidases"/>
    <property type="match status" value="1"/>
</dbReference>
<dbReference type="Proteomes" id="UP000003121">
    <property type="component" value="Chromosome"/>
</dbReference>
<comment type="similarity">
    <text evidence="1 2">Belongs to the glycosyl hydrolase 31 family.</text>
</comment>
<sequence>MTTIKHIELSSTSISGPVEFCEFTVSKTYNFRIEMSAFGAFRLLINPIKSKGTEIKSVGPELLLSDLFTTAEIDFKTIKPGKNWRLSYQNKLIEIYSSPFELKFYMDDALKLSTSVDSLSLNDSRWTLSFDTSEDEIYGLNCIRPNIEHNEIVEGSLPFAWSPSGWATYASTVYPVSYTFNEGYKLTFSNDCLDLFVFLGATEELFNQYNAVVGRAYGIPLLSSGNWLVQTKSSTLNEFLNYSRKFSDNGYSLDTIKLSCPSIFVFESDKPNFDLDEDRVGRTNQLKSVLDRNRKHLSLPAFPAFLKGSELFSNLRSKSWLMKGEDGEALTFEVDSNEYVLLNLFNKDAYKFWQDRVQQIIAGIEVSLSYNCEDYSLPELPSSYYALLEHSLAQAQAKNKSPSEVYIDRTKFITNSSRSLGLTVDMEIESFEDLLALHKRHIATQVSGIVAERHRFRIKTQNQNENLVLRTASYSLFSGGFAFIGEDQYLPTNLSSEVQDKLKTLMNWYYKLLPYYLGIIEDSARTGLPVQRIMQLAFPEDYESHEYQNQFMFGAALLVAPIFDDSDEVEIYLPEGENWWDVNTGIKYEGGQILQYHCTNDSIPLFGRDGHMLCLGPDLRRLSDFNSAKVLDEVWLFGMPVHNPQVIRNKIRIMQMQGSSYIKGFEGLKIHPSQGLVIKRRGAEVRISPAR</sequence>
<proteinExistence type="inferred from homology"/>
<organism evidence="5 6">
    <name type="scientific">Taylorella equigenitalis ATCC 35865</name>
    <dbReference type="NCBI Taxonomy" id="743973"/>
    <lineage>
        <taxon>Bacteria</taxon>
        <taxon>Pseudomonadati</taxon>
        <taxon>Pseudomonadota</taxon>
        <taxon>Betaproteobacteria</taxon>
        <taxon>Burkholderiales</taxon>
        <taxon>Alcaligenaceae</taxon>
        <taxon>Taylorella</taxon>
    </lineage>
</organism>
<keyword evidence="2 5" id="KW-0378">Hydrolase</keyword>
<dbReference type="SUPFAM" id="SSF51011">
    <property type="entry name" value="Glycosyl hydrolase domain"/>
    <property type="match status" value="1"/>
</dbReference>
<dbReference type="RefSeq" id="WP_014840557.1">
    <property type="nucleotide sequence ID" value="NC_018108.1"/>
</dbReference>
<reference evidence="5 6" key="1">
    <citation type="journal article" date="2012" name="Vet. Microbiol.">
        <title>Comparative genomic analyses of the Taylorellae.</title>
        <authorList>
            <person name="Hauser H."/>
            <person name="Richter D.C."/>
            <person name="van Tonder A."/>
            <person name="Clark L."/>
            <person name="Preston A."/>
        </authorList>
    </citation>
    <scope>NUCLEOTIDE SEQUENCE [LARGE SCALE GENOMIC DNA]</scope>
    <source>
        <strain evidence="5 6">ATCC 35865</strain>
    </source>
</reference>
<accession>A0ABM5NBL3</accession>
<dbReference type="InterPro" id="IPR048395">
    <property type="entry name" value="Glyco_hydro_31_C"/>
</dbReference>
<dbReference type="InterPro" id="IPR051816">
    <property type="entry name" value="Glycosyl_Hydrolase_31"/>
</dbReference>